<dbReference type="InterPro" id="IPR008947">
    <property type="entry name" value="PLipase_C/P1_nuclease_dom_sf"/>
</dbReference>
<keyword evidence="2" id="KW-1185">Reference proteome</keyword>
<dbReference type="EMBL" id="JAPTGC010000004">
    <property type="protein sequence ID" value="MCZ0862435.1"/>
    <property type="molecule type" value="Genomic_DNA"/>
</dbReference>
<proteinExistence type="predicted"/>
<dbReference type="Gene3D" id="1.10.575.10">
    <property type="entry name" value="P1 Nuclease"/>
    <property type="match status" value="1"/>
</dbReference>
<reference evidence="1" key="1">
    <citation type="submission" date="2022-12" db="EMBL/GenBank/DDBJ databases">
        <title>Isolation and characterisation of novel Methanocorpusculum spp. from native Australian herbivores indicates the genus is ancestrally host-associated.</title>
        <authorList>
            <person name="Volmer J.G."/>
            <person name="Soo R.M."/>
            <person name="Evans P.N."/>
            <person name="Hoedt E.C."/>
            <person name="Astorga Alsina A.L."/>
            <person name="Woodcroft B.J."/>
            <person name="Tyson G.W."/>
            <person name="Hugenholtz P."/>
            <person name="Morrison M."/>
        </authorList>
    </citation>
    <scope>NUCLEOTIDE SEQUENCE</scope>
    <source>
        <strain evidence="1">CW153</strain>
    </source>
</reference>
<organism evidence="1 2">
    <name type="scientific">Methanocorpusculum vombati</name>
    <dbReference type="NCBI Taxonomy" id="3002864"/>
    <lineage>
        <taxon>Archaea</taxon>
        <taxon>Methanobacteriati</taxon>
        <taxon>Methanobacteriota</taxon>
        <taxon>Stenosarchaea group</taxon>
        <taxon>Methanomicrobia</taxon>
        <taxon>Methanomicrobiales</taxon>
        <taxon>Methanocorpusculaceae</taxon>
        <taxon>Methanocorpusculum</taxon>
    </lineage>
</organism>
<sequence length="327" mass="36158">MNLKIFLISMMVVLLTTVVIATPVCANENNVTDAEIALEIPDLLSVQRTIITQDLLDKMARQISNNDQLDLLEKEQRLSYISIIHEKYPNLTSDDTEGIVELLSTIISESEPVPTVTPYWGGVKPDEGPPYSYGMHNAMARHAASTMGITNTAYLDLIEACASEPDTWFGQLGTVVHYNPTAQLYAEAHANEAISHLSAQSHVEGYKDLSYALHFMSDLSNTFHANTLVQDYGAHYLYEVYVANNWENGENYRNAMTSASGYYAITDVSEAGSNLASLAGSYANAIYLTLISEPNTWTNDPDVIAYTKECIKLGIRYDKGLVEYVIG</sequence>
<protein>
    <submittedName>
        <fullName evidence="1">Uncharacterized protein</fullName>
    </submittedName>
</protein>
<dbReference type="SUPFAM" id="SSF48537">
    <property type="entry name" value="Phospholipase C/P1 nuclease"/>
    <property type="match status" value="1"/>
</dbReference>
<accession>A0ABT4IL00</accession>
<dbReference type="Proteomes" id="UP001141336">
    <property type="component" value="Unassembled WGS sequence"/>
</dbReference>
<dbReference type="RefSeq" id="WP_268922681.1">
    <property type="nucleotide sequence ID" value="NZ_JAPTGC010000004.1"/>
</dbReference>
<gene>
    <name evidence="1" type="ORF">O0S09_04090</name>
</gene>
<comment type="caution">
    <text evidence="1">The sequence shown here is derived from an EMBL/GenBank/DDBJ whole genome shotgun (WGS) entry which is preliminary data.</text>
</comment>
<name>A0ABT4IL00_9EURY</name>
<evidence type="ECO:0000313" key="1">
    <source>
        <dbReference type="EMBL" id="MCZ0862435.1"/>
    </source>
</evidence>
<evidence type="ECO:0000313" key="2">
    <source>
        <dbReference type="Proteomes" id="UP001141336"/>
    </source>
</evidence>